<dbReference type="Gene3D" id="1.10.443.10">
    <property type="entry name" value="Intergrase catalytic core"/>
    <property type="match status" value="1"/>
</dbReference>
<evidence type="ECO:0000313" key="8">
    <source>
        <dbReference type="Proteomes" id="UP001597075"/>
    </source>
</evidence>
<name>A0ABD6D0C5_9EURY</name>
<dbReference type="Pfam" id="PF13102">
    <property type="entry name" value="Phage_int_SAM_5"/>
    <property type="match status" value="1"/>
</dbReference>
<dbReference type="GO" id="GO:0006310">
    <property type="term" value="P:DNA recombination"/>
    <property type="evidence" value="ECO:0007669"/>
    <property type="project" value="UniProtKB-KW"/>
</dbReference>
<dbReference type="EMBL" id="JBHUDL010000010">
    <property type="protein sequence ID" value="MFD1634650.1"/>
    <property type="molecule type" value="Genomic_DNA"/>
</dbReference>
<organism evidence="7 8">
    <name type="scientific">Haloplanus ruber</name>
    <dbReference type="NCBI Taxonomy" id="869892"/>
    <lineage>
        <taxon>Archaea</taxon>
        <taxon>Methanobacteriati</taxon>
        <taxon>Methanobacteriota</taxon>
        <taxon>Stenosarchaea group</taxon>
        <taxon>Halobacteria</taxon>
        <taxon>Halobacteriales</taxon>
        <taxon>Haloferacaceae</taxon>
        <taxon>Haloplanus</taxon>
    </lineage>
</organism>
<evidence type="ECO:0000256" key="2">
    <source>
        <dbReference type="ARBA" id="ARBA00023172"/>
    </source>
</evidence>
<dbReference type="InterPro" id="IPR010998">
    <property type="entry name" value="Integrase_recombinase_N"/>
</dbReference>
<evidence type="ECO:0000259" key="6">
    <source>
        <dbReference type="PROSITE" id="PS51900"/>
    </source>
</evidence>
<dbReference type="PROSITE" id="PS51898">
    <property type="entry name" value="TYR_RECOMBINASE"/>
    <property type="match status" value="1"/>
</dbReference>
<dbReference type="AlphaFoldDB" id="A0ABD6D0C5"/>
<feature type="region of interest" description="Disordered" evidence="4">
    <location>
        <begin position="330"/>
        <end position="349"/>
    </location>
</feature>
<feature type="domain" description="Core-binding (CB)" evidence="6">
    <location>
        <begin position="6"/>
        <end position="91"/>
    </location>
</feature>
<dbReference type="Proteomes" id="UP001597075">
    <property type="component" value="Unassembled WGS sequence"/>
</dbReference>
<evidence type="ECO:0000256" key="3">
    <source>
        <dbReference type="PROSITE-ProRule" id="PRU01248"/>
    </source>
</evidence>
<dbReference type="RefSeq" id="WP_256404891.1">
    <property type="nucleotide sequence ID" value="NZ_CP187151.1"/>
</dbReference>
<accession>A0ABD6D0C5</accession>
<evidence type="ECO:0000313" key="7">
    <source>
        <dbReference type="EMBL" id="MFD1634650.1"/>
    </source>
</evidence>
<comment type="caution">
    <text evidence="7">The sequence shown here is derived from an EMBL/GenBank/DDBJ whole genome shotgun (WGS) entry which is preliminary data.</text>
</comment>
<dbReference type="CDD" id="cd00397">
    <property type="entry name" value="DNA_BRE_C"/>
    <property type="match status" value="1"/>
</dbReference>
<dbReference type="InterPro" id="IPR002104">
    <property type="entry name" value="Integrase_catalytic"/>
</dbReference>
<gene>
    <name evidence="7" type="ORF">ACFSBJ_13045</name>
</gene>
<dbReference type="PROSITE" id="PS51900">
    <property type="entry name" value="CB"/>
    <property type="match status" value="1"/>
</dbReference>
<keyword evidence="2" id="KW-0233">DNA recombination</keyword>
<evidence type="ECO:0000256" key="1">
    <source>
        <dbReference type="ARBA" id="ARBA00023125"/>
    </source>
</evidence>
<proteinExistence type="predicted"/>
<protein>
    <submittedName>
        <fullName evidence="7">Tyrosine-type recombinase/integrase</fullName>
    </submittedName>
</protein>
<evidence type="ECO:0000259" key="5">
    <source>
        <dbReference type="PROSITE" id="PS51898"/>
    </source>
</evidence>
<feature type="compositionally biased region" description="Acidic residues" evidence="4">
    <location>
        <begin position="339"/>
        <end position="349"/>
    </location>
</feature>
<keyword evidence="1 3" id="KW-0238">DNA-binding</keyword>
<dbReference type="InterPro" id="IPR025269">
    <property type="entry name" value="SAM-like_dom"/>
</dbReference>
<dbReference type="InterPro" id="IPR013762">
    <property type="entry name" value="Integrase-like_cat_sf"/>
</dbReference>
<reference evidence="7 8" key="1">
    <citation type="journal article" date="2019" name="Int. J. Syst. Evol. Microbiol.">
        <title>The Global Catalogue of Microorganisms (GCM) 10K type strain sequencing project: providing services to taxonomists for standard genome sequencing and annotation.</title>
        <authorList>
            <consortium name="The Broad Institute Genomics Platform"/>
            <consortium name="The Broad Institute Genome Sequencing Center for Infectious Disease"/>
            <person name="Wu L."/>
            <person name="Ma J."/>
        </authorList>
    </citation>
    <scope>NUCLEOTIDE SEQUENCE [LARGE SCALE GENOMIC DNA]</scope>
    <source>
        <strain evidence="7 8">CGMCC 1.10594</strain>
    </source>
</reference>
<keyword evidence="8" id="KW-1185">Reference proteome</keyword>
<dbReference type="InterPro" id="IPR044068">
    <property type="entry name" value="CB"/>
</dbReference>
<feature type="domain" description="Tyr recombinase" evidence="5">
    <location>
        <begin position="115"/>
        <end position="329"/>
    </location>
</feature>
<evidence type="ECO:0000256" key="4">
    <source>
        <dbReference type="SAM" id="MobiDB-lite"/>
    </source>
</evidence>
<dbReference type="Gene3D" id="1.10.150.130">
    <property type="match status" value="1"/>
</dbReference>
<sequence length="349" mass="40219">MSDRELTPADALKRFIAKRQNKNTDKTVRSYKNRLRQFVRWAHEHDEIETMSDLDGWLVDEYERFLDERGDAPATVQGKMVSLNELAKYCVRIGVAEEGLPNSVEIPKLSKDEQTKDDKLEADDATRVIEFYRQSTSEYGTVHHVLLEVLWHIGARTGCVRALDLGDWYPEERKLKFRHRPPTRLKDGSEHERNVVLPEPIADALNFYIERERAEKKDDNGRTPLFTTRFGRPAGSTIQTWAYQATQPCVAIACPHNRQRDKCEFTTKSHASKCPSGRSPHAIRTGSITWQLNRGLSYVKVAQRVASKPETIRRYYDKADLDDALDRRRPDTENLDILTDSDEEDDDSA</sequence>
<dbReference type="SUPFAM" id="SSF56349">
    <property type="entry name" value="DNA breaking-rejoining enzymes"/>
    <property type="match status" value="1"/>
</dbReference>
<dbReference type="InterPro" id="IPR011010">
    <property type="entry name" value="DNA_brk_join_enz"/>
</dbReference>
<dbReference type="GO" id="GO:0003677">
    <property type="term" value="F:DNA binding"/>
    <property type="evidence" value="ECO:0007669"/>
    <property type="project" value="UniProtKB-UniRule"/>
</dbReference>